<keyword evidence="3" id="KW-1185">Reference proteome</keyword>
<evidence type="ECO:0000313" key="3">
    <source>
        <dbReference type="Proteomes" id="UP000198976"/>
    </source>
</evidence>
<dbReference type="InterPro" id="IPR029052">
    <property type="entry name" value="Metallo-depent_PP-like"/>
</dbReference>
<protein>
    <submittedName>
        <fullName evidence="2">Predicted phosphohydrolase, MPP superfamily</fullName>
    </submittedName>
</protein>
<reference evidence="2 3" key="1">
    <citation type="submission" date="2016-10" db="EMBL/GenBank/DDBJ databases">
        <authorList>
            <person name="Varghese N."/>
            <person name="Submissions S."/>
        </authorList>
    </citation>
    <scope>NUCLEOTIDE SEQUENCE [LARGE SCALE GENOMIC DNA]</scope>
    <source>
        <strain evidence="2 3">DSM 9169</strain>
    </source>
</reference>
<sequence>MSEFNARQSLAATDPRILLNASRQPSVLPPRLIAAGRALGLATATVAGLGVASLAWGQCERRCPTVRHFSIPVPALRQGEELRILHISDLHLYSGQDFLVDFLDHVARTEDFDMVMSTGDNFGNATGASLLREAYRPLLAYPGVFVLGSNDYYTSSTFRPWTHYLRRDAHATRDTSHLARLPWRDFVQGLTRASWVDLSNRCDQLTVRLSHGDRSVAVNLAGVDDPHLERDRMPELPENWDDSDTIRIGVTHAPYRRVLDAFVDRGVDLICAGHTHGGQIGLPVWGALVTNCDLPPRYAKGVHTWRHEGASAPLHVSAGLGTSPWAPVRIATRPEVSILRLVSAN</sequence>
<dbReference type="Pfam" id="PF00149">
    <property type="entry name" value="Metallophos"/>
    <property type="match status" value="1"/>
</dbReference>
<name>A0ABY0VC31_9ACTO</name>
<organism evidence="2 3">
    <name type="scientific">Schaalia radingae</name>
    <dbReference type="NCBI Taxonomy" id="131110"/>
    <lineage>
        <taxon>Bacteria</taxon>
        <taxon>Bacillati</taxon>
        <taxon>Actinomycetota</taxon>
        <taxon>Actinomycetes</taxon>
        <taxon>Actinomycetales</taxon>
        <taxon>Actinomycetaceae</taxon>
        <taxon>Schaalia</taxon>
    </lineage>
</organism>
<dbReference type="EMBL" id="LT629792">
    <property type="protein sequence ID" value="SDU06986.1"/>
    <property type="molecule type" value="Genomic_DNA"/>
</dbReference>
<dbReference type="PANTHER" id="PTHR31302:SF20">
    <property type="entry name" value="CONSERVED PROTEIN"/>
    <property type="match status" value="1"/>
</dbReference>
<dbReference type="SUPFAM" id="SSF56300">
    <property type="entry name" value="Metallo-dependent phosphatases"/>
    <property type="match status" value="1"/>
</dbReference>
<gene>
    <name evidence="2" type="ORF">SAMN04489714_1977</name>
</gene>
<proteinExistence type="predicted"/>
<dbReference type="RefSeq" id="WP_082628610.1">
    <property type="nucleotide sequence ID" value="NZ_LT629792.1"/>
</dbReference>
<accession>A0ABY0VC31</accession>
<dbReference type="Proteomes" id="UP000198976">
    <property type="component" value="Chromosome I"/>
</dbReference>
<dbReference type="Gene3D" id="3.60.21.10">
    <property type="match status" value="1"/>
</dbReference>
<feature type="domain" description="Calcineurin-like phosphoesterase" evidence="1">
    <location>
        <begin position="82"/>
        <end position="277"/>
    </location>
</feature>
<dbReference type="InterPro" id="IPR051158">
    <property type="entry name" value="Metallophosphoesterase_sf"/>
</dbReference>
<dbReference type="InterPro" id="IPR004843">
    <property type="entry name" value="Calcineurin-like_PHP"/>
</dbReference>
<dbReference type="PANTHER" id="PTHR31302">
    <property type="entry name" value="TRANSMEMBRANE PROTEIN WITH METALLOPHOSPHOESTERASE DOMAIN-RELATED"/>
    <property type="match status" value="1"/>
</dbReference>
<evidence type="ECO:0000259" key="1">
    <source>
        <dbReference type="Pfam" id="PF00149"/>
    </source>
</evidence>
<evidence type="ECO:0000313" key="2">
    <source>
        <dbReference type="EMBL" id="SDU06986.1"/>
    </source>
</evidence>